<dbReference type="PROSITE" id="PS51257">
    <property type="entry name" value="PROKAR_LIPOPROTEIN"/>
    <property type="match status" value="1"/>
</dbReference>
<dbReference type="EMBL" id="JBHRYO010000002">
    <property type="protein sequence ID" value="MFC3758468.1"/>
    <property type="molecule type" value="Genomic_DNA"/>
</dbReference>
<sequence length="289" mass="33071">MKNLLILLSFIITSCSGKQKEELLLFPGSWHWRSEDKSQEFTIKIQRITKDSLFAKYCAVYNNGQKLDCDFEQNINIKAIFNKDKNAYVGEFHSFFNSGKGTCLIKIIDKNLNWEIIKAPHGEYYAPTKCILKKENKIESKSNPEAKKPEQVNNSIPISTVLPLDYKNLSDKIKLETSSDSNIKNLFKQKYQLNVDAMAQLPSKGNFDLYIINNMSGDSDLLYLITLKEGKLIDGLEVGNSNGDSDETTVFSINEKYEISIYFENNNKRKLIALYSLNDMGNFNKQKAH</sequence>
<dbReference type="RefSeq" id="WP_290300359.1">
    <property type="nucleotide sequence ID" value="NZ_JAUFQR010000001.1"/>
</dbReference>
<evidence type="ECO:0008006" key="3">
    <source>
        <dbReference type="Google" id="ProtNLM"/>
    </source>
</evidence>
<name>A0ABV7Y329_9FLAO</name>
<keyword evidence="2" id="KW-1185">Reference proteome</keyword>
<gene>
    <name evidence="1" type="ORF">ACFONJ_21005</name>
</gene>
<protein>
    <recommendedName>
        <fullName evidence="3">Lipoprotein</fullName>
    </recommendedName>
</protein>
<evidence type="ECO:0000313" key="1">
    <source>
        <dbReference type="EMBL" id="MFC3758468.1"/>
    </source>
</evidence>
<comment type="caution">
    <text evidence="1">The sequence shown here is derived from an EMBL/GenBank/DDBJ whole genome shotgun (WGS) entry which is preliminary data.</text>
</comment>
<evidence type="ECO:0000313" key="2">
    <source>
        <dbReference type="Proteomes" id="UP001595735"/>
    </source>
</evidence>
<dbReference type="Proteomes" id="UP001595735">
    <property type="component" value="Unassembled WGS sequence"/>
</dbReference>
<accession>A0ABV7Y329</accession>
<proteinExistence type="predicted"/>
<organism evidence="1 2">
    <name type="scientific">Chryseobacterium tructae</name>
    <dbReference type="NCBI Taxonomy" id="1037380"/>
    <lineage>
        <taxon>Bacteria</taxon>
        <taxon>Pseudomonadati</taxon>
        <taxon>Bacteroidota</taxon>
        <taxon>Flavobacteriia</taxon>
        <taxon>Flavobacteriales</taxon>
        <taxon>Weeksellaceae</taxon>
        <taxon>Chryseobacterium group</taxon>
        <taxon>Chryseobacterium</taxon>
    </lineage>
</organism>
<reference evidence="2" key="1">
    <citation type="journal article" date="2019" name="Int. J. Syst. Evol. Microbiol.">
        <title>The Global Catalogue of Microorganisms (GCM) 10K type strain sequencing project: providing services to taxonomists for standard genome sequencing and annotation.</title>
        <authorList>
            <consortium name="The Broad Institute Genomics Platform"/>
            <consortium name="The Broad Institute Genome Sequencing Center for Infectious Disease"/>
            <person name="Wu L."/>
            <person name="Ma J."/>
        </authorList>
    </citation>
    <scope>NUCLEOTIDE SEQUENCE [LARGE SCALE GENOMIC DNA]</scope>
    <source>
        <strain evidence="2">CECT 7798</strain>
    </source>
</reference>